<dbReference type="Pfam" id="PF05916">
    <property type="entry name" value="Sld5"/>
    <property type="match status" value="1"/>
</dbReference>
<proteinExistence type="inferred from homology"/>
<dbReference type="PANTHER" id="PTHR12772">
    <property type="entry name" value="DNA REPLICATION COMPLEX GINS PROTEIN PSF2"/>
    <property type="match status" value="1"/>
</dbReference>
<evidence type="ECO:0000313" key="10">
    <source>
        <dbReference type="EMBL" id="KAF9780252.1"/>
    </source>
</evidence>
<dbReference type="Proteomes" id="UP000736335">
    <property type="component" value="Unassembled WGS sequence"/>
</dbReference>
<dbReference type="OrthoDB" id="1938138at2759"/>
<organism evidence="10 11">
    <name type="scientific">Thelephora terrestris</name>
    <dbReference type="NCBI Taxonomy" id="56493"/>
    <lineage>
        <taxon>Eukaryota</taxon>
        <taxon>Fungi</taxon>
        <taxon>Dikarya</taxon>
        <taxon>Basidiomycota</taxon>
        <taxon>Agaricomycotina</taxon>
        <taxon>Agaricomycetes</taxon>
        <taxon>Thelephorales</taxon>
        <taxon>Thelephoraceae</taxon>
        <taxon>Thelephora</taxon>
    </lineage>
</organism>
<dbReference type="GO" id="GO:0007059">
    <property type="term" value="P:chromosome segregation"/>
    <property type="evidence" value="ECO:0007669"/>
    <property type="project" value="UniProtKB-KW"/>
</dbReference>
<dbReference type="InterPro" id="IPR036224">
    <property type="entry name" value="GINS_bundle-like_dom_sf"/>
</dbReference>
<dbReference type="SUPFAM" id="SSF160059">
    <property type="entry name" value="PriA/YqbF domain"/>
    <property type="match status" value="1"/>
</dbReference>
<dbReference type="InterPro" id="IPR007257">
    <property type="entry name" value="GINS_Psf2"/>
</dbReference>
<evidence type="ECO:0000256" key="2">
    <source>
        <dbReference type="ARBA" id="ARBA00010565"/>
    </source>
</evidence>
<dbReference type="GO" id="GO:0000811">
    <property type="term" value="C:GINS complex"/>
    <property type="evidence" value="ECO:0007669"/>
    <property type="project" value="TreeGrafter"/>
</dbReference>
<comment type="similarity">
    <text evidence="2 7">Belongs to the GINS2/PSF2 family.</text>
</comment>
<keyword evidence="11" id="KW-1185">Reference proteome</keyword>
<evidence type="ECO:0000256" key="5">
    <source>
        <dbReference type="ARBA" id="ARBA00022829"/>
    </source>
</evidence>
<evidence type="ECO:0000259" key="9">
    <source>
        <dbReference type="Pfam" id="PF25005"/>
    </source>
</evidence>
<dbReference type="SUPFAM" id="SSF158573">
    <property type="entry name" value="GINS helical bundle-like"/>
    <property type="match status" value="1"/>
</dbReference>
<keyword evidence="4 7" id="KW-0235">DNA replication</keyword>
<evidence type="ECO:0000259" key="8">
    <source>
        <dbReference type="Pfam" id="PF05916"/>
    </source>
</evidence>
<evidence type="ECO:0000313" key="11">
    <source>
        <dbReference type="Proteomes" id="UP000736335"/>
    </source>
</evidence>
<comment type="caution">
    <text evidence="10">The sequence shown here is derived from an EMBL/GenBank/DDBJ whole genome shotgun (WGS) entry which is preliminary data.</text>
</comment>
<accession>A0A9P6L2D8</accession>
<dbReference type="AlphaFoldDB" id="A0A9P6L2D8"/>
<dbReference type="CDD" id="cd21694">
    <property type="entry name" value="GINS_B_Psf2"/>
    <property type="match status" value="1"/>
</dbReference>
<dbReference type="InterPro" id="IPR021151">
    <property type="entry name" value="GINS_A"/>
</dbReference>
<dbReference type="GO" id="GO:0000727">
    <property type="term" value="P:double-strand break repair via break-induced replication"/>
    <property type="evidence" value="ECO:0007669"/>
    <property type="project" value="TreeGrafter"/>
</dbReference>
<feature type="domain" description="DNA replication complex GINS protein PSF2 N-terminal" evidence="9">
    <location>
        <begin position="12"/>
        <end position="71"/>
    </location>
</feature>
<dbReference type="Gene3D" id="3.40.5.50">
    <property type="match status" value="1"/>
</dbReference>
<name>A0A9P6L2D8_9AGAM</name>
<dbReference type="FunFam" id="1.20.58.1020:FF:000001">
    <property type="entry name" value="DNA replication complex GINS protein PSF2"/>
    <property type="match status" value="1"/>
</dbReference>
<comment type="subunit">
    <text evidence="7">Component of the GINS complex.</text>
</comment>
<dbReference type="Pfam" id="PF25005">
    <property type="entry name" value="PSF2_N"/>
    <property type="match status" value="1"/>
</dbReference>
<evidence type="ECO:0000256" key="4">
    <source>
        <dbReference type="ARBA" id="ARBA00022705"/>
    </source>
</evidence>
<dbReference type="InterPro" id="IPR056784">
    <property type="entry name" value="PSF2_N"/>
</dbReference>
<dbReference type="EMBL" id="WIUZ02000017">
    <property type="protein sequence ID" value="KAF9780252.1"/>
    <property type="molecule type" value="Genomic_DNA"/>
</dbReference>
<dbReference type="PANTHER" id="PTHR12772:SF0">
    <property type="entry name" value="DNA REPLICATION COMPLEX GINS PROTEIN PSF2"/>
    <property type="match status" value="1"/>
</dbReference>
<dbReference type="FunFam" id="3.40.5.50:FF:000001">
    <property type="entry name" value="DNA replication complex GINS protein PSF2"/>
    <property type="match status" value="1"/>
</dbReference>
<comment type="subcellular location">
    <subcellularLocation>
        <location evidence="1 7">Nucleus</location>
    </subcellularLocation>
</comment>
<reference evidence="10" key="1">
    <citation type="journal article" date="2020" name="Nat. Commun.">
        <title>Large-scale genome sequencing of mycorrhizal fungi provides insights into the early evolution of symbiotic traits.</title>
        <authorList>
            <person name="Miyauchi S."/>
            <person name="Kiss E."/>
            <person name="Kuo A."/>
            <person name="Drula E."/>
            <person name="Kohler A."/>
            <person name="Sanchez-Garcia M."/>
            <person name="Morin E."/>
            <person name="Andreopoulos B."/>
            <person name="Barry K.W."/>
            <person name="Bonito G."/>
            <person name="Buee M."/>
            <person name="Carver A."/>
            <person name="Chen C."/>
            <person name="Cichocki N."/>
            <person name="Clum A."/>
            <person name="Culley D."/>
            <person name="Crous P.W."/>
            <person name="Fauchery L."/>
            <person name="Girlanda M."/>
            <person name="Hayes R.D."/>
            <person name="Keri Z."/>
            <person name="LaButti K."/>
            <person name="Lipzen A."/>
            <person name="Lombard V."/>
            <person name="Magnuson J."/>
            <person name="Maillard F."/>
            <person name="Murat C."/>
            <person name="Nolan M."/>
            <person name="Ohm R.A."/>
            <person name="Pangilinan J."/>
            <person name="Pereira M.F."/>
            <person name="Perotto S."/>
            <person name="Peter M."/>
            <person name="Pfister S."/>
            <person name="Riley R."/>
            <person name="Sitrit Y."/>
            <person name="Stielow J.B."/>
            <person name="Szollosi G."/>
            <person name="Zifcakova L."/>
            <person name="Stursova M."/>
            <person name="Spatafora J.W."/>
            <person name="Tedersoo L."/>
            <person name="Vaario L.M."/>
            <person name="Yamada A."/>
            <person name="Yan M."/>
            <person name="Wang P."/>
            <person name="Xu J."/>
            <person name="Bruns T."/>
            <person name="Baldrian P."/>
            <person name="Vilgalys R."/>
            <person name="Dunand C."/>
            <person name="Henrissat B."/>
            <person name="Grigoriev I.V."/>
            <person name="Hibbett D."/>
            <person name="Nagy L.G."/>
            <person name="Martin F.M."/>
        </authorList>
    </citation>
    <scope>NUCLEOTIDE SEQUENCE</scope>
    <source>
        <strain evidence="10">UH-Tt-Lm1</strain>
    </source>
</reference>
<evidence type="ECO:0000256" key="3">
    <source>
        <dbReference type="ARBA" id="ARBA00015139"/>
    </source>
</evidence>
<dbReference type="GO" id="GO:0006260">
    <property type="term" value="P:DNA replication"/>
    <property type="evidence" value="ECO:0007669"/>
    <property type="project" value="UniProtKB-KW"/>
</dbReference>
<evidence type="ECO:0000256" key="1">
    <source>
        <dbReference type="ARBA" id="ARBA00004123"/>
    </source>
</evidence>
<dbReference type="Gene3D" id="1.20.58.1020">
    <property type="match status" value="1"/>
</dbReference>
<gene>
    <name evidence="10" type="ORF">BJ322DRAFT_1101568</name>
</gene>
<keyword evidence="5" id="KW-0159">Chromosome partition</keyword>
<dbReference type="PIRSF" id="PIRSF028998">
    <property type="entry name" value="GINS_Psf2_subgr"/>
    <property type="match status" value="1"/>
</dbReference>
<sequence>MALPQSLRTSVTPPELELIASEQLIDIVPLVTMEKTAFISGAYGPLRPPAKARVPLWIAVNLKLKRKCHIVPPEWLSVESLQDKLTRETSNPGFSELPFRFAEISKVILDIASDDLENPDKIRTLLKDIREARQSKSREGISKLDHSELGLSGLCSMEINEIRPFFIKGMSVLTKLIRDPEHPPKLDET</sequence>
<feature type="domain" description="GINS subunit" evidence="8">
    <location>
        <begin position="75"/>
        <end position="173"/>
    </location>
</feature>
<evidence type="ECO:0000256" key="7">
    <source>
        <dbReference type="PIRNR" id="PIRNR028998"/>
    </source>
</evidence>
<dbReference type="CDD" id="cd11712">
    <property type="entry name" value="GINS_A_psf2"/>
    <property type="match status" value="1"/>
</dbReference>
<reference evidence="10" key="2">
    <citation type="submission" date="2020-11" db="EMBL/GenBank/DDBJ databases">
        <authorList>
            <consortium name="DOE Joint Genome Institute"/>
            <person name="Kuo A."/>
            <person name="Miyauchi S."/>
            <person name="Kiss E."/>
            <person name="Drula E."/>
            <person name="Kohler A."/>
            <person name="Sanchez-Garcia M."/>
            <person name="Andreopoulos B."/>
            <person name="Barry K.W."/>
            <person name="Bonito G."/>
            <person name="Buee M."/>
            <person name="Carver A."/>
            <person name="Chen C."/>
            <person name="Cichocki N."/>
            <person name="Clum A."/>
            <person name="Culley D."/>
            <person name="Crous P.W."/>
            <person name="Fauchery L."/>
            <person name="Girlanda M."/>
            <person name="Hayes R."/>
            <person name="Keri Z."/>
            <person name="Labutti K."/>
            <person name="Lipzen A."/>
            <person name="Lombard V."/>
            <person name="Magnuson J."/>
            <person name="Maillard F."/>
            <person name="Morin E."/>
            <person name="Murat C."/>
            <person name="Nolan M."/>
            <person name="Ohm R."/>
            <person name="Pangilinan J."/>
            <person name="Pereira M."/>
            <person name="Perotto S."/>
            <person name="Peter M."/>
            <person name="Riley R."/>
            <person name="Sitrit Y."/>
            <person name="Stielow B."/>
            <person name="Szollosi G."/>
            <person name="Zifcakova L."/>
            <person name="Stursova M."/>
            <person name="Spatafora J.W."/>
            <person name="Tedersoo L."/>
            <person name="Vaario L.-M."/>
            <person name="Yamada A."/>
            <person name="Yan M."/>
            <person name="Wang P."/>
            <person name="Xu J."/>
            <person name="Bruns T."/>
            <person name="Baldrian P."/>
            <person name="Vilgalys R."/>
            <person name="Henrissat B."/>
            <person name="Grigoriev I.V."/>
            <person name="Hibbett D."/>
            <person name="Nagy L.G."/>
            <person name="Martin F.M."/>
        </authorList>
    </citation>
    <scope>NUCLEOTIDE SEQUENCE</scope>
    <source>
        <strain evidence="10">UH-Tt-Lm1</strain>
    </source>
</reference>
<keyword evidence="6 7" id="KW-0539">Nucleus</keyword>
<evidence type="ECO:0000256" key="6">
    <source>
        <dbReference type="ARBA" id="ARBA00023242"/>
    </source>
</evidence>
<protein>
    <recommendedName>
        <fullName evidence="3 7">DNA replication complex GINS protein PSF2</fullName>
    </recommendedName>
</protein>